<gene>
    <name evidence="1" type="ORF">L195_g046585</name>
</gene>
<dbReference type="AlphaFoldDB" id="A0A2K3MI51"/>
<proteinExistence type="predicted"/>
<reference evidence="1 2" key="2">
    <citation type="journal article" date="2017" name="Front. Plant Sci.">
        <title>Gene Classification and Mining of Molecular Markers Useful in Red Clover (Trifolium pratense) Breeding.</title>
        <authorList>
            <person name="Istvanek J."/>
            <person name="Dluhosova J."/>
            <person name="Dluhos P."/>
            <person name="Patkova L."/>
            <person name="Nedelnik J."/>
            <person name="Repkova J."/>
        </authorList>
    </citation>
    <scope>NUCLEOTIDE SEQUENCE [LARGE SCALE GENOMIC DNA]</scope>
    <source>
        <strain evidence="2">cv. Tatra</strain>
        <tissue evidence="1">Young leaves</tissue>
    </source>
</reference>
<name>A0A2K3MI51_TRIPR</name>
<comment type="caution">
    <text evidence="1">The sequence shown here is derived from an EMBL/GenBank/DDBJ whole genome shotgun (WGS) entry which is preliminary data.</text>
</comment>
<evidence type="ECO:0000313" key="2">
    <source>
        <dbReference type="Proteomes" id="UP000236291"/>
    </source>
</evidence>
<accession>A0A2K3MI51</accession>
<evidence type="ECO:0000313" key="1">
    <source>
        <dbReference type="EMBL" id="PNX90461.1"/>
    </source>
</evidence>
<feature type="non-terminal residue" evidence="1">
    <location>
        <position position="1"/>
    </location>
</feature>
<organism evidence="1 2">
    <name type="scientific">Trifolium pratense</name>
    <name type="common">Red clover</name>
    <dbReference type="NCBI Taxonomy" id="57577"/>
    <lineage>
        <taxon>Eukaryota</taxon>
        <taxon>Viridiplantae</taxon>
        <taxon>Streptophyta</taxon>
        <taxon>Embryophyta</taxon>
        <taxon>Tracheophyta</taxon>
        <taxon>Spermatophyta</taxon>
        <taxon>Magnoliopsida</taxon>
        <taxon>eudicotyledons</taxon>
        <taxon>Gunneridae</taxon>
        <taxon>Pentapetalae</taxon>
        <taxon>rosids</taxon>
        <taxon>fabids</taxon>
        <taxon>Fabales</taxon>
        <taxon>Fabaceae</taxon>
        <taxon>Papilionoideae</taxon>
        <taxon>50 kb inversion clade</taxon>
        <taxon>NPAAA clade</taxon>
        <taxon>Hologalegina</taxon>
        <taxon>IRL clade</taxon>
        <taxon>Trifolieae</taxon>
        <taxon>Trifolium</taxon>
    </lineage>
</organism>
<dbReference type="Proteomes" id="UP000236291">
    <property type="component" value="Unassembled WGS sequence"/>
</dbReference>
<dbReference type="EMBL" id="ASHM01062894">
    <property type="protein sequence ID" value="PNX90461.1"/>
    <property type="molecule type" value="Genomic_DNA"/>
</dbReference>
<sequence length="62" mass="6912">RVDLVRRCSSSALVSGGGFVIAGAPMLNPRRWVNAIDDHINAIKRLRSHDVRCRPLQKTSFP</sequence>
<protein>
    <submittedName>
        <fullName evidence="1">Uncharacterized protein</fullName>
    </submittedName>
</protein>
<reference evidence="1 2" key="1">
    <citation type="journal article" date="2014" name="Am. J. Bot.">
        <title>Genome assembly and annotation for red clover (Trifolium pratense; Fabaceae).</title>
        <authorList>
            <person name="Istvanek J."/>
            <person name="Jaros M."/>
            <person name="Krenek A."/>
            <person name="Repkova J."/>
        </authorList>
    </citation>
    <scope>NUCLEOTIDE SEQUENCE [LARGE SCALE GENOMIC DNA]</scope>
    <source>
        <strain evidence="2">cv. Tatra</strain>
        <tissue evidence="1">Young leaves</tissue>
    </source>
</reference>